<dbReference type="RefSeq" id="WP_257086764.1">
    <property type="nucleotide sequence ID" value="NZ_CP102097.1"/>
</dbReference>
<protein>
    <submittedName>
        <fullName evidence="13">Energy transducer TonB</fullName>
    </submittedName>
</protein>
<evidence type="ECO:0000256" key="1">
    <source>
        <dbReference type="ARBA" id="ARBA00004383"/>
    </source>
</evidence>
<evidence type="ECO:0000256" key="2">
    <source>
        <dbReference type="ARBA" id="ARBA00006555"/>
    </source>
</evidence>
<evidence type="ECO:0000313" key="13">
    <source>
        <dbReference type="EMBL" id="UUM33066.1"/>
    </source>
</evidence>
<dbReference type="Gene3D" id="3.30.1150.10">
    <property type="match status" value="1"/>
</dbReference>
<dbReference type="SUPFAM" id="SSF74653">
    <property type="entry name" value="TolA/TonB C-terminal domain"/>
    <property type="match status" value="1"/>
</dbReference>
<evidence type="ECO:0000256" key="11">
    <source>
        <dbReference type="SAM" id="SignalP"/>
    </source>
</evidence>
<evidence type="ECO:0000256" key="3">
    <source>
        <dbReference type="ARBA" id="ARBA00022448"/>
    </source>
</evidence>
<evidence type="ECO:0000256" key="6">
    <source>
        <dbReference type="ARBA" id="ARBA00022692"/>
    </source>
</evidence>
<keyword evidence="7" id="KW-0653">Protein transport</keyword>
<comment type="subcellular location">
    <subcellularLocation>
        <location evidence="1">Cell inner membrane</location>
        <topology evidence="1">Single-pass membrane protein</topology>
        <orientation evidence="1">Periplasmic side</orientation>
    </subcellularLocation>
</comment>
<evidence type="ECO:0000259" key="12">
    <source>
        <dbReference type="PROSITE" id="PS52015"/>
    </source>
</evidence>
<feature type="signal peptide" evidence="11">
    <location>
        <begin position="1"/>
        <end position="18"/>
    </location>
</feature>
<feature type="compositionally biased region" description="Polar residues" evidence="10">
    <location>
        <begin position="34"/>
        <end position="50"/>
    </location>
</feature>
<feature type="region of interest" description="Disordered" evidence="10">
    <location>
        <begin position="34"/>
        <end position="173"/>
    </location>
</feature>
<feature type="compositionally biased region" description="Basic and acidic residues" evidence="10">
    <location>
        <begin position="72"/>
        <end position="105"/>
    </location>
</feature>
<proteinExistence type="inferred from homology"/>
<dbReference type="EMBL" id="CP102097">
    <property type="protein sequence ID" value="UUM33066.1"/>
    <property type="molecule type" value="Genomic_DNA"/>
</dbReference>
<evidence type="ECO:0000256" key="9">
    <source>
        <dbReference type="ARBA" id="ARBA00023136"/>
    </source>
</evidence>
<evidence type="ECO:0000313" key="14">
    <source>
        <dbReference type="Proteomes" id="UP001058602"/>
    </source>
</evidence>
<feature type="domain" description="TonB C-terminal" evidence="12">
    <location>
        <begin position="155"/>
        <end position="246"/>
    </location>
</feature>
<keyword evidence="11" id="KW-0732">Signal</keyword>
<evidence type="ECO:0000256" key="5">
    <source>
        <dbReference type="ARBA" id="ARBA00022519"/>
    </source>
</evidence>
<feature type="compositionally biased region" description="Basic and acidic residues" evidence="10">
    <location>
        <begin position="124"/>
        <end position="138"/>
    </location>
</feature>
<evidence type="ECO:0000256" key="7">
    <source>
        <dbReference type="ARBA" id="ARBA00022927"/>
    </source>
</evidence>
<evidence type="ECO:0000256" key="8">
    <source>
        <dbReference type="ARBA" id="ARBA00022989"/>
    </source>
</evidence>
<name>A0ABY5LQE7_9VIBR</name>
<dbReference type="Pfam" id="PF03544">
    <property type="entry name" value="TonB_C"/>
    <property type="match status" value="1"/>
</dbReference>
<dbReference type="PROSITE" id="PS52015">
    <property type="entry name" value="TONB_CTD"/>
    <property type="match status" value="1"/>
</dbReference>
<evidence type="ECO:0000256" key="4">
    <source>
        <dbReference type="ARBA" id="ARBA00022475"/>
    </source>
</evidence>
<evidence type="ECO:0000256" key="10">
    <source>
        <dbReference type="SAM" id="MobiDB-lite"/>
    </source>
</evidence>
<keyword evidence="5" id="KW-0997">Cell inner membrane</keyword>
<keyword evidence="6" id="KW-0812">Transmembrane</keyword>
<organism evidence="13 14">
    <name type="scientific">Vibrio japonicus</name>
    <dbReference type="NCBI Taxonomy" id="1824638"/>
    <lineage>
        <taxon>Bacteria</taxon>
        <taxon>Pseudomonadati</taxon>
        <taxon>Pseudomonadota</taxon>
        <taxon>Gammaproteobacteria</taxon>
        <taxon>Vibrionales</taxon>
        <taxon>Vibrionaceae</taxon>
        <taxon>Vibrio</taxon>
    </lineage>
</organism>
<reference evidence="13" key="1">
    <citation type="submission" date="2022-07" db="EMBL/GenBank/DDBJ databases">
        <title>Complete genome of Vibrio japonicus strain JCM 31412T and phylogenomic assessment of the Nereis clade of the genus Vibrio.</title>
        <authorList>
            <person name="Shlafstein M.D."/>
            <person name="Emsley S.A."/>
            <person name="Ushijima B."/>
            <person name="Videau P."/>
            <person name="Saw J.H."/>
        </authorList>
    </citation>
    <scope>NUCLEOTIDE SEQUENCE</scope>
    <source>
        <strain evidence="13">JCM 31412</strain>
    </source>
</reference>
<dbReference type="PANTHER" id="PTHR33446:SF2">
    <property type="entry name" value="PROTEIN TONB"/>
    <property type="match status" value="1"/>
</dbReference>
<feature type="chain" id="PRO_5045228725" evidence="11">
    <location>
        <begin position="19"/>
        <end position="246"/>
    </location>
</feature>
<keyword evidence="4" id="KW-1003">Cell membrane</keyword>
<dbReference type="Proteomes" id="UP001058602">
    <property type="component" value="Chromosome 2"/>
</dbReference>
<sequence>MNLKRYCVAGGVSLAVHAAFLFVAHEPKVFAMPTGNQSTSVSINFTTQPTPKAVETPPTEQPAEKPVTPPPVKEKVVKQEEPKPVKKKAKPVEKKKPVKKQEQPKVKPQKAVEQPKAKQVTQEKPAETHKPEPEKQATDPKPAVSNKGASAQPVLVQKPSFLTNPTPPNYPRLARKRGIEGVAVYEVWLDKNGKQVKQVLMNSSGTKILDKAALDAIKKWKFSPHTVDGVRMAHRVQIPIRFKLDR</sequence>
<dbReference type="PANTHER" id="PTHR33446">
    <property type="entry name" value="PROTEIN TONB-RELATED"/>
    <property type="match status" value="1"/>
</dbReference>
<keyword evidence="14" id="KW-1185">Reference proteome</keyword>
<keyword evidence="3" id="KW-0813">Transport</keyword>
<gene>
    <name evidence="13" type="ORF">NP165_16090</name>
</gene>
<accession>A0ABY5LQE7</accession>
<dbReference type="InterPro" id="IPR006260">
    <property type="entry name" value="TonB/TolA_C"/>
</dbReference>
<dbReference type="InterPro" id="IPR037682">
    <property type="entry name" value="TonB_C"/>
</dbReference>
<comment type="similarity">
    <text evidence="2">Belongs to the TonB family.</text>
</comment>
<dbReference type="NCBIfam" id="TIGR01352">
    <property type="entry name" value="tonB_Cterm"/>
    <property type="match status" value="1"/>
</dbReference>
<keyword evidence="9" id="KW-0472">Membrane</keyword>
<dbReference type="InterPro" id="IPR051045">
    <property type="entry name" value="TonB-dependent_transducer"/>
</dbReference>
<keyword evidence="8" id="KW-1133">Transmembrane helix</keyword>